<dbReference type="GeneID" id="48308788"/>
<dbReference type="SUPFAM" id="SSF75169">
    <property type="entry name" value="DsrEFH-like"/>
    <property type="match status" value="1"/>
</dbReference>
<organism evidence="1">
    <name type="scientific">Paenibacillus ihbetae</name>
    <dbReference type="NCBI Taxonomy" id="1870820"/>
    <lineage>
        <taxon>Bacteria</taxon>
        <taxon>Bacillati</taxon>
        <taxon>Bacillota</taxon>
        <taxon>Bacilli</taxon>
        <taxon>Bacillales</taxon>
        <taxon>Paenibacillaceae</taxon>
        <taxon>Paenibacillus</taxon>
    </lineage>
</organism>
<accession>A0A1B2DZH0</accession>
<dbReference type="EMBL" id="CP016809">
    <property type="protein sequence ID" value="ANY73089.1"/>
    <property type="molecule type" value="Genomic_DNA"/>
</dbReference>
<proteinExistence type="predicted"/>
<name>A0A1B2DZH0_9BACL</name>
<dbReference type="RefSeq" id="WP_099477636.1">
    <property type="nucleotide sequence ID" value="NZ_CP016809.1"/>
</dbReference>
<dbReference type="AlphaFoldDB" id="A0A1B2DZH0"/>
<reference evidence="1" key="1">
    <citation type="submission" date="2016-08" db="EMBL/GenBank/DDBJ databases">
        <title>Complete Genome Seqeunce of Paenibacillus sp. nov. IHBB 9852 from high altitute lake of Indian trans-Himalayas.</title>
        <authorList>
            <person name="Kiran S."/>
            <person name="Swarnkar M.K."/>
            <person name="Rana A."/>
            <person name="Tewari R."/>
            <person name="Gulati A."/>
        </authorList>
    </citation>
    <scope>NUCLEOTIDE SEQUENCE [LARGE SCALE GENOMIC DNA]</scope>
    <source>
        <strain evidence="1">IHBB 9852</strain>
    </source>
</reference>
<protein>
    <recommendedName>
        <fullName evidence="2">DsrE family protein</fullName>
    </recommendedName>
</protein>
<sequence>MTVASKFVIIIQANQQDVGKAVHGLLYGYELHEEGFKVEILFDGAGTAWPNELSKAEHPFNTLYKQVMKAGIVKGGCQACSGFFDTADDIQDAGVRLVGNENTGGHIPFAQYIKDGYFPIVV</sequence>
<dbReference type="KEGG" id="pib:BBD41_11085"/>
<dbReference type="InterPro" id="IPR027396">
    <property type="entry name" value="DsrEFH-like"/>
</dbReference>
<dbReference type="Gene3D" id="3.40.1260.10">
    <property type="entry name" value="DsrEFH-like"/>
    <property type="match status" value="1"/>
</dbReference>
<evidence type="ECO:0000313" key="1">
    <source>
        <dbReference type="EMBL" id="ANY73089.1"/>
    </source>
</evidence>
<gene>
    <name evidence="1" type="ORF">BBD41_11085</name>
</gene>
<evidence type="ECO:0008006" key="2">
    <source>
        <dbReference type="Google" id="ProtNLM"/>
    </source>
</evidence>